<dbReference type="Pfam" id="PF13875">
    <property type="entry name" value="DUF4202"/>
    <property type="match status" value="1"/>
</dbReference>
<keyword evidence="3" id="KW-1185">Reference proteome</keyword>
<feature type="region of interest" description="Disordered" evidence="1">
    <location>
        <begin position="42"/>
        <end position="65"/>
    </location>
</feature>
<evidence type="ECO:0000313" key="2">
    <source>
        <dbReference type="EMBL" id="GFR49753.1"/>
    </source>
</evidence>
<dbReference type="InterPro" id="IPR025255">
    <property type="entry name" value="DUF4202"/>
</dbReference>
<dbReference type="PANTHER" id="PTHR41729">
    <property type="entry name" value="GLUTAMYL-TRNA SYNTHETASE"/>
    <property type="match status" value="1"/>
</dbReference>
<evidence type="ECO:0000256" key="1">
    <source>
        <dbReference type="SAM" id="MobiDB-lite"/>
    </source>
</evidence>
<protein>
    <submittedName>
        <fullName evidence="2">Uncharacterized protein</fullName>
    </submittedName>
</protein>
<name>A0AAD3DXL5_9CHLO</name>
<dbReference type="EMBL" id="BMAR01000032">
    <property type="protein sequence ID" value="GFR49753.1"/>
    <property type="molecule type" value="Genomic_DNA"/>
</dbReference>
<comment type="caution">
    <text evidence="2">The sequence shown here is derived from an EMBL/GenBank/DDBJ whole genome shotgun (WGS) entry which is preliminary data.</text>
</comment>
<organism evidence="2 3">
    <name type="scientific">Astrephomene gubernaculifera</name>
    <dbReference type="NCBI Taxonomy" id="47775"/>
    <lineage>
        <taxon>Eukaryota</taxon>
        <taxon>Viridiplantae</taxon>
        <taxon>Chlorophyta</taxon>
        <taxon>core chlorophytes</taxon>
        <taxon>Chlorophyceae</taxon>
        <taxon>CS clade</taxon>
        <taxon>Chlamydomonadales</taxon>
        <taxon>Astrephomenaceae</taxon>
        <taxon>Astrephomene</taxon>
    </lineage>
</organism>
<evidence type="ECO:0000313" key="3">
    <source>
        <dbReference type="Proteomes" id="UP001054857"/>
    </source>
</evidence>
<reference evidence="2 3" key="1">
    <citation type="journal article" date="2021" name="Sci. Rep.">
        <title>Genome sequencing of the multicellular alga Astrephomene provides insights into convergent evolution of germ-soma differentiation.</title>
        <authorList>
            <person name="Yamashita S."/>
            <person name="Yamamoto K."/>
            <person name="Matsuzaki R."/>
            <person name="Suzuki S."/>
            <person name="Yamaguchi H."/>
            <person name="Hirooka S."/>
            <person name="Minakuchi Y."/>
            <person name="Miyagishima S."/>
            <person name="Kawachi M."/>
            <person name="Toyoda A."/>
            <person name="Nozaki H."/>
        </authorList>
    </citation>
    <scope>NUCLEOTIDE SEQUENCE [LARGE SCALE GENOMIC DNA]</scope>
    <source>
        <strain evidence="2 3">NIES-4017</strain>
    </source>
</reference>
<dbReference type="PANTHER" id="PTHR41729:SF1">
    <property type="entry name" value="GLUTAMYL-TRNA SYNTHETASE"/>
    <property type="match status" value="1"/>
</dbReference>
<feature type="region of interest" description="Disordered" evidence="1">
    <location>
        <begin position="1"/>
        <end position="22"/>
    </location>
</feature>
<dbReference type="Proteomes" id="UP001054857">
    <property type="component" value="Unassembled WGS sequence"/>
</dbReference>
<accession>A0AAD3DXL5</accession>
<gene>
    <name evidence="2" type="ORF">Agub_g11911</name>
</gene>
<proteinExistence type="predicted"/>
<dbReference type="AlphaFoldDB" id="A0AAD3DXL5"/>
<sequence length="349" mass="38980">MLLGRESLAGMRQHAGASCSGRTRMGRAAASVGACLVPRPASIPATSSHRQLQDKRSQRGLLLPNRQRPLAPCRATLDSPEIEVLVEQMKAMRPAPAPREQLQRCLDLIDDINSKDPSKVEYGGKRVPYRLLYSGWLSEWVEKLDPGAPDELRILARGKAVESWRLSEIKRDDYSPNTAGQRQWEADRRAWLAGRLKGIVKEAGYPEASQKLVEDFMLGRDLPDPRDVRLYDVTGPLSTVNYRLLELLLMVQTLRDAEGLVFLQHTFPRMFEELPADEVVKAVRSELGGMSKRGIATALQLPWSPLQRKLLATSLPLPPGWGEVLRGVEGAAAASTHPGDWRFKDFDYD</sequence>